<proteinExistence type="inferred from homology"/>
<dbReference type="EC" id="2.3.1.199" evidence="3"/>
<comment type="catalytic activity">
    <reaction evidence="12">
        <text>a very-long-chain acyl-CoA + malonyl-CoA + H(+) = a very-long-chain 3-oxoacyl-CoA + CO2 + CoA</text>
        <dbReference type="Rhea" id="RHEA:32727"/>
        <dbReference type="ChEBI" id="CHEBI:15378"/>
        <dbReference type="ChEBI" id="CHEBI:16526"/>
        <dbReference type="ChEBI" id="CHEBI:57287"/>
        <dbReference type="ChEBI" id="CHEBI:57384"/>
        <dbReference type="ChEBI" id="CHEBI:90725"/>
        <dbReference type="ChEBI" id="CHEBI:90736"/>
        <dbReference type="EC" id="2.3.1.199"/>
    </reaction>
</comment>
<dbReference type="Gramene" id="PSS02802">
    <property type="protein sequence ID" value="PSS02802"/>
    <property type="gene ID" value="CEY00_Acc33705"/>
</dbReference>
<dbReference type="GO" id="GO:0034625">
    <property type="term" value="P:fatty acid elongation, monounsaturated fatty acid"/>
    <property type="evidence" value="ECO:0007669"/>
    <property type="project" value="TreeGrafter"/>
</dbReference>
<keyword evidence="5" id="KW-0808">Transferase</keyword>
<evidence type="ECO:0000256" key="8">
    <source>
        <dbReference type="ARBA" id="ARBA00022989"/>
    </source>
</evidence>
<comment type="similarity">
    <text evidence="2">Belongs to the ELO family.</text>
</comment>
<organism evidence="14 15">
    <name type="scientific">Actinidia chinensis var. chinensis</name>
    <name type="common">Chinese soft-hair kiwi</name>
    <dbReference type="NCBI Taxonomy" id="1590841"/>
    <lineage>
        <taxon>Eukaryota</taxon>
        <taxon>Viridiplantae</taxon>
        <taxon>Streptophyta</taxon>
        <taxon>Embryophyta</taxon>
        <taxon>Tracheophyta</taxon>
        <taxon>Spermatophyta</taxon>
        <taxon>Magnoliopsida</taxon>
        <taxon>eudicotyledons</taxon>
        <taxon>Gunneridae</taxon>
        <taxon>Pentapetalae</taxon>
        <taxon>asterids</taxon>
        <taxon>Ericales</taxon>
        <taxon>Actinidiaceae</taxon>
        <taxon>Actinidia</taxon>
    </lineage>
</organism>
<dbReference type="PROSITE" id="PS01188">
    <property type="entry name" value="ELO"/>
    <property type="match status" value="1"/>
</dbReference>
<dbReference type="PANTHER" id="PTHR11157:SF134">
    <property type="entry name" value="ELONGATION OF FATTY ACIDS PROTEIN 1-RELATED"/>
    <property type="match status" value="1"/>
</dbReference>
<evidence type="ECO:0000313" key="14">
    <source>
        <dbReference type="EMBL" id="PSS02802.1"/>
    </source>
</evidence>
<feature type="transmembrane region" description="Helical" evidence="13">
    <location>
        <begin position="233"/>
        <end position="253"/>
    </location>
</feature>
<gene>
    <name evidence="14" type="ORF">CEY00_Acc33705</name>
</gene>
<evidence type="ECO:0000313" key="15">
    <source>
        <dbReference type="Proteomes" id="UP000241394"/>
    </source>
</evidence>
<dbReference type="InParanoid" id="A0A2R6Q6M3"/>
<evidence type="ECO:0000256" key="3">
    <source>
        <dbReference type="ARBA" id="ARBA00012307"/>
    </source>
</evidence>
<dbReference type="PANTHER" id="PTHR11157">
    <property type="entry name" value="FATTY ACID ACYL TRANSFERASE-RELATED"/>
    <property type="match status" value="1"/>
</dbReference>
<keyword evidence="15" id="KW-1185">Reference proteome</keyword>
<evidence type="ECO:0000256" key="1">
    <source>
        <dbReference type="ARBA" id="ARBA00004141"/>
    </source>
</evidence>
<dbReference type="EMBL" id="NKQK01000019">
    <property type="protein sequence ID" value="PSS02802.1"/>
    <property type="molecule type" value="Genomic_DNA"/>
</dbReference>
<keyword evidence="4" id="KW-0444">Lipid biosynthesis</keyword>
<dbReference type="OMA" id="FVLSGWM"/>
<dbReference type="Pfam" id="PF01151">
    <property type="entry name" value="ELO"/>
    <property type="match status" value="1"/>
</dbReference>
<evidence type="ECO:0000256" key="11">
    <source>
        <dbReference type="ARBA" id="ARBA00023160"/>
    </source>
</evidence>
<keyword evidence="7" id="KW-0276">Fatty acid metabolism</keyword>
<evidence type="ECO:0000256" key="7">
    <source>
        <dbReference type="ARBA" id="ARBA00022832"/>
    </source>
</evidence>
<keyword evidence="10 13" id="KW-0472">Membrane</keyword>
<feature type="transmembrane region" description="Helical" evidence="13">
    <location>
        <begin position="113"/>
        <end position="136"/>
    </location>
</feature>
<feature type="transmembrane region" description="Helical" evidence="13">
    <location>
        <begin position="72"/>
        <end position="93"/>
    </location>
</feature>
<dbReference type="GO" id="GO:0009922">
    <property type="term" value="F:fatty acid elongase activity"/>
    <property type="evidence" value="ECO:0007669"/>
    <property type="project" value="UniProtKB-EC"/>
</dbReference>
<dbReference type="AlphaFoldDB" id="A0A2R6Q6M3"/>
<dbReference type="Proteomes" id="UP000241394">
    <property type="component" value="Chromosome LG19"/>
</dbReference>
<keyword evidence="11" id="KW-0275">Fatty acid biosynthesis</keyword>
<dbReference type="InterPro" id="IPR030457">
    <property type="entry name" value="ELO_CS"/>
</dbReference>
<dbReference type="GO" id="GO:0042761">
    <property type="term" value="P:very long-chain fatty acid biosynthetic process"/>
    <property type="evidence" value="ECO:0007669"/>
    <property type="project" value="TreeGrafter"/>
</dbReference>
<evidence type="ECO:0000256" key="10">
    <source>
        <dbReference type="ARBA" id="ARBA00023136"/>
    </source>
</evidence>
<reference evidence="15" key="2">
    <citation type="journal article" date="2018" name="BMC Genomics">
        <title>A manually annotated Actinidia chinensis var. chinensis (kiwifruit) genome highlights the challenges associated with draft genomes and gene prediction in plants.</title>
        <authorList>
            <person name="Pilkington S.M."/>
            <person name="Crowhurst R."/>
            <person name="Hilario E."/>
            <person name="Nardozza S."/>
            <person name="Fraser L."/>
            <person name="Peng Y."/>
            <person name="Gunaseelan K."/>
            <person name="Simpson R."/>
            <person name="Tahir J."/>
            <person name="Deroles S.C."/>
            <person name="Templeton K."/>
            <person name="Luo Z."/>
            <person name="Davy M."/>
            <person name="Cheng C."/>
            <person name="McNeilage M."/>
            <person name="Scaglione D."/>
            <person name="Liu Y."/>
            <person name="Zhang Q."/>
            <person name="Datson P."/>
            <person name="De Silva N."/>
            <person name="Gardiner S.E."/>
            <person name="Bassett H."/>
            <person name="Chagne D."/>
            <person name="McCallum J."/>
            <person name="Dzierzon H."/>
            <person name="Deng C."/>
            <person name="Wang Y.Y."/>
            <person name="Barron L."/>
            <person name="Manako K."/>
            <person name="Bowen J."/>
            <person name="Foster T.M."/>
            <person name="Erridge Z.A."/>
            <person name="Tiffin H."/>
            <person name="Waite C.N."/>
            <person name="Davies K.M."/>
            <person name="Grierson E.P."/>
            <person name="Laing W.A."/>
            <person name="Kirk R."/>
            <person name="Chen X."/>
            <person name="Wood M."/>
            <person name="Montefiori M."/>
            <person name="Brummell D.A."/>
            <person name="Schwinn K.E."/>
            <person name="Catanach A."/>
            <person name="Fullerton C."/>
            <person name="Li D."/>
            <person name="Meiyalaghan S."/>
            <person name="Nieuwenhuizen N."/>
            <person name="Read N."/>
            <person name="Prakash R."/>
            <person name="Hunter D."/>
            <person name="Zhang H."/>
            <person name="McKenzie M."/>
            <person name="Knabel M."/>
            <person name="Harris A."/>
            <person name="Allan A.C."/>
            <person name="Gleave A."/>
            <person name="Chen A."/>
            <person name="Janssen B.J."/>
            <person name="Plunkett B."/>
            <person name="Ampomah-Dwamena C."/>
            <person name="Voogd C."/>
            <person name="Leif D."/>
            <person name="Lafferty D."/>
            <person name="Souleyre E.J.F."/>
            <person name="Varkonyi-Gasic E."/>
            <person name="Gambi F."/>
            <person name="Hanley J."/>
            <person name="Yao J.L."/>
            <person name="Cheung J."/>
            <person name="David K.M."/>
            <person name="Warren B."/>
            <person name="Marsh K."/>
            <person name="Snowden K.C."/>
            <person name="Lin-Wang K."/>
            <person name="Brian L."/>
            <person name="Martinez-Sanchez M."/>
            <person name="Wang M."/>
            <person name="Ileperuma N."/>
            <person name="Macnee N."/>
            <person name="Campin R."/>
            <person name="McAtee P."/>
            <person name="Drummond R.S.M."/>
            <person name="Espley R.V."/>
            <person name="Ireland H.S."/>
            <person name="Wu R."/>
            <person name="Atkinson R.G."/>
            <person name="Karunairetnam S."/>
            <person name="Bulley S."/>
            <person name="Chunkath S."/>
            <person name="Hanley Z."/>
            <person name="Storey R."/>
            <person name="Thrimawithana A.H."/>
            <person name="Thomson S."/>
            <person name="David C."/>
            <person name="Testolin R."/>
            <person name="Huang H."/>
            <person name="Hellens R.P."/>
            <person name="Schaffer R.J."/>
        </authorList>
    </citation>
    <scope>NUCLEOTIDE SEQUENCE [LARGE SCALE GENOMIC DNA]</scope>
    <source>
        <strain evidence="15">cv. Red5</strain>
    </source>
</reference>
<accession>A0A2R6Q6M3</accession>
<protein>
    <recommendedName>
        <fullName evidence="3">very-long-chain 3-oxoacyl-CoA synthase</fullName>
        <ecNumber evidence="3">2.3.1.199</ecNumber>
    </recommendedName>
</protein>
<sequence>MGSLYSAVHYWLVDHPRVSQFEWIQGQTLGSSLHFLSLTVLTYLTVTFLLLRSPLPPLSAAVLRPIAAAHNLFLLLLSLLMAVGGSLSTLSQMPHPTWILCFPKAQTPPRGPIFFWAHVFYLSKILEFVDTLLIILSRDNRRLSFLHVYHHALVVVMCYLWLSTSQSVFPVALVTNASVHTLMYAYYLLCALGKRPWWKRLVTDCQIVQFVFGFVMSGFLLYHHFTGLGCSGIWGWCFNIVFNASLLALFVDFHSKNYAKKMKNKHGDDRKQL</sequence>
<reference evidence="14 15" key="1">
    <citation type="submission" date="2017-07" db="EMBL/GenBank/DDBJ databases">
        <title>An improved, manually edited Actinidia chinensis var. chinensis (kiwifruit) genome highlights the challenges associated with draft genomes and gene prediction in plants.</title>
        <authorList>
            <person name="Pilkington S."/>
            <person name="Crowhurst R."/>
            <person name="Hilario E."/>
            <person name="Nardozza S."/>
            <person name="Fraser L."/>
            <person name="Peng Y."/>
            <person name="Gunaseelan K."/>
            <person name="Simpson R."/>
            <person name="Tahir J."/>
            <person name="Deroles S."/>
            <person name="Templeton K."/>
            <person name="Luo Z."/>
            <person name="Davy M."/>
            <person name="Cheng C."/>
            <person name="Mcneilage M."/>
            <person name="Scaglione D."/>
            <person name="Liu Y."/>
            <person name="Zhang Q."/>
            <person name="Datson P."/>
            <person name="De Silva N."/>
            <person name="Gardiner S."/>
            <person name="Bassett H."/>
            <person name="Chagne D."/>
            <person name="Mccallum J."/>
            <person name="Dzierzon H."/>
            <person name="Deng C."/>
            <person name="Wang Y.-Y."/>
            <person name="Barron N."/>
            <person name="Manako K."/>
            <person name="Bowen J."/>
            <person name="Foster T."/>
            <person name="Erridge Z."/>
            <person name="Tiffin H."/>
            <person name="Waite C."/>
            <person name="Davies K."/>
            <person name="Grierson E."/>
            <person name="Laing W."/>
            <person name="Kirk R."/>
            <person name="Chen X."/>
            <person name="Wood M."/>
            <person name="Montefiori M."/>
            <person name="Brummell D."/>
            <person name="Schwinn K."/>
            <person name="Catanach A."/>
            <person name="Fullerton C."/>
            <person name="Li D."/>
            <person name="Meiyalaghan S."/>
            <person name="Nieuwenhuizen N."/>
            <person name="Read N."/>
            <person name="Prakash R."/>
            <person name="Hunter D."/>
            <person name="Zhang H."/>
            <person name="Mckenzie M."/>
            <person name="Knabel M."/>
            <person name="Harris A."/>
            <person name="Allan A."/>
            <person name="Chen A."/>
            <person name="Janssen B."/>
            <person name="Plunkett B."/>
            <person name="Dwamena C."/>
            <person name="Voogd C."/>
            <person name="Leif D."/>
            <person name="Lafferty D."/>
            <person name="Souleyre E."/>
            <person name="Varkonyi-Gasic E."/>
            <person name="Gambi F."/>
            <person name="Hanley J."/>
            <person name="Yao J.-L."/>
            <person name="Cheung J."/>
            <person name="David K."/>
            <person name="Warren B."/>
            <person name="Marsh K."/>
            <person name="Snowden K."/>
            <person name="Lin-Wang K."/>
            <person name="Brian L."/>
            <person name="Martinez-Sanchez M."/>
            <person name="Wang M."/>
            <person name="Ileperuma N."/>
            <person name="Macnee N."/>
            <person name="Campin R."/>
            <person name="Mcatee P."/>
            <person name="Drummond R."/>
            <person name="Espley R."/>
            <person name="Ireland H."/>
            <person name="Wu R."/>
            <person name="Atkinson R."/>
            <person name="Karunairetnam S."/>
            <person name="Bulley S."/>
            <person name="Chunkath S."/>
            <person name="Hanley Z."/>
            <person name="Storey R."/>
            <person name="Thrimawithana A."/>
            <person name="Thomson S."/>
            <person name="David C."/>
            <person name="Testolin R."/>
        </authorList>
    </citation>
    <scope>NUCLEOTIDE SEQUENCE [LARGE SCALE GENOMIC DNA]</scope>
    <source>
        <strain evidence="15">cv. Red5</strain>
        <tissue evidence="14">Young leaf</tissue>
    </source>
</reference>
<keyword evidence="8 13" id="KW-1133">Transmembrane helix</keyword>
<feature type="transmembrane region" description="Helical" evidence="13">
    <location>
        <begin position="143"/>
        <end position="162"/>
    </location>
</feature>
<dbReference type="GO" id="GO:0030148">
    <property type="term" value="P:sphingolipid biosynthetic process"/>
    <property type="evidence" value="ECO:0007669"/>
    <property type="project" value="TreeGrafter"/>
</dbReference>
<dbReference type="STRING" id="1590841.A0A2R6Q6M3"/>
<dbReference type="FunCoup" id="A0A2R6Q6M3">
    <property type="interactions" value="1445"/>
</dbReference>
<feature type="transmembrane region" description="Helical" evidence="13">
    <location>
        <begin position="168"/>
        <end position="189"/>
    </location>
</feature>
<evidence type="ECO:0000256" key="6">
    <source>
        <dbReference type="ARBA" id="ARBA00022692"/>
    </source>
</evidence>
<keyword evidence="6 13" id="KW-0812">Transmembrane</keyword>
<keyword evidence="9" id="KW-0443">Lipid metabolism</keyword>
<evidence type="ECO:0000256" key="2">
    <source>
        <dbReference type="ARBA" id="ARBA00007263"/>
    </source>
</evidence>
<dbReference type="GO" id="GO:0005789">
    <property type="term" value="C:endoplasmic reticulum membrane"/>
    <property type="evidence" value="ECO:0007669"/>
    <property type="project" value="TreeGrafter"/>
</dbReference>
<dbReference type="GO" id="GO:0019367">
    <property type="term" value="P:fatty acid elongation, saturated fatty acid"/>
    <property type="evidence" value="ECO:0007669"/>
    <property type="project" value="TreeGrafter"/>
</dbReference>
<dbReference type="InterPro" id="IPR002076">
    <property type="entry name" value="ELO_fam"/>
</dbReference>
<evidence type="ECO:0000256" key="12">
    <source>
        <dbReference type="ARBA" id="ARBA00047375"/>
    </source>
</evidence>
<feature type="transmembrane region" description="Helical" evidence="13">
    <location>
        <begin position="201"/>
        <end position="221"/>
    </location>
</feature>
<evidence type="ECO:0000256" key="5">
    <source>
        <dbReference type="ARBA" id="ARBA00022679"/>
    </source>
</evidence>
<dbReference type="GO" id="GO:0034626">
    <property type="term" value="P:fatty acid elongation, polyunsaturated fatty acid"/>
    <property type="evidence" value="ECO:0007669"/>
    <property type="project" value="TreeGrafter"/>
</dbReference>
<dbReference type="OrthoDB" id="434092at2759"/>
<evidence type="ECO:0000256" key="4">
    <source>
        <dbReference type="ARBA" id="ARBA00022516"/>
    </source>
</evidence>
<evidence type="ECO:0000256" key="9">
    <source>
        <dbReference type="ARBA" id="ARBA00023098"/>
    </source>
</evidence>
<comment type="caution">
    <text evidence="14">The sequence shown here is derived from an EMBL/GenBank/DDBJ whole genome shotgun (WGS) entry which is preliminary data.</text>
</comment>
<comment type="subcellular location">
    <subcellularLocation>
        <location evidence="1">Membrane</location>
        <topology evidence="1">Multi-pass membrane protein</topology>
    </subcellularLocation>
</comment>
<name>A0A2R6Q6M3_ACTCC</name>
<evidence type="ECO:0000256" key="13">
    <source>
        <dbReference type="SAM" id="Phobius"/>
    </source>
</evidence>
<feature type="transmembrane region" description="Helical" evidence="13">
    <location>
        <begin position="33"/>
        <end position="51"/>
    </location>
</feature>